<proteinExistence type="predicted"/>
<reference evidence="1" key="1">
    <citation type="submission" date="2022-07" db="EMBL/GenBank/DDBJ databases">
        <title>Phylogenomic reconstructions and comparative analyses of Kickxellomycotina fungi.</title>
        <authorList>
            <person name="Reynolds N.K."/>
            <person name="Stajich J.E."/>
            <person name="Barry K."/>
            <person name="Grigoriev I.V."/>
            <person name="Crous P."/>
            <person name="Smith M.E."/>
        </authorList>
    </citation>
    <scope>NUCLEOTIDE SEQUENCE</scope>
    <source>
        <strain evidence="1">BCRC 34780</strain>
    </source>
</reference>
<evidence type="ECO:0000313" key="2">
    <source>
        <dbReference type="Proteomes" id="UP001140087"/>
    </source>
</evidence>
<evidence type="ECO:0000313" key="1">
    <source>
        <dbReference type="EMBL" id="KAJ2808412.1"/>
    </source>
</evidence>
<accession>A0ACC1LHS3</accession>
<protein>
    <submittedName>
        <fullName evidence="1">Uncharacterized protein</fullName>
    </submittedName>
</protein>
<dbReference type="Proteomes" id="UP001140087">
    <property type="component" value="Unassembled WGS sequence"/>
</dbReference>
<sequence>MPASIDIRAAPDLYQAIAEMPLSATKSIALCVEGSGVSDPDAIAAVCHVLAKSQGCTRKELHVDIVTLPVLPALVTCTDLTALNVLAPTSVDSMLGLITRLPRLAKLVLHRVTFDKIQTDLSVPPRDAYDLIAPLDTQLERLSINPVRQQGVVDAVIQTINYLLLKIPTLGYIDSTHAPKQQVLEFVGDNVWRYPHLAHVNLNLSSA</sequence>
<name>A0ACC1LHS3_9FUNG</name>
<comment type="caution">
    <text evidence="1">The sequence shown here is derived from an EMBL/GenBank/DDBJ whole genome shotgun (WGS) entry which is preliminary data.</text>
</comment>
<dbReference type="EMBL" id="JANBUN010000001">
    <property type="protein sequence ID" value="KAJ2808412.1"/>
    <property type="molecule type" value="Genomic_DNA"/>
</dbReference>
<organism evidence="1 2">
    <name type="scientific">Coemansia helicoidea</name>
    <dbReference type="NCBI Taxonomy" id="1286919"/>
    <lineage>
        <taxon>Eukaryota</taxon>
        <taxon>Fungi</taxon>
        <taxon>Fungi incertae sedis</taxon>
        <taxon>Zoopagomycota</taxon>
        <taxon>Kickxellomycotina</taxon>
        <taxon>Kickxellomycetes</taxon>
        <taxon>Kickxellales</taxon>
        <taxon>Kickxellaceae</taxon>
        <taxon>Coemansia</taxon>
    </lineage>
</organism>
<gene>
    <name evidence="1" type="ORF">H4R21_000001</name>
</gene>
<keyword evidence="2" id="KW-1185">Reference proteome</keyword>